<feature type="domain" description="GGDEF" evidence="2">
    <location>
        <begin position="208"/>
        <end position="341"/>
    </location>
</feature>
<accession>A0A370D6T4</accession>
<name>A0A370D6T4_9GAMM</name>
<gene>
    <name evidence="3" type="ORF">DIZ80_17015</name>
</gene>
<reference evidence="3 4" key="1">
    <citation type="journal article" date="2018" name="ISME J.">
        <title>Endosymbiont genomes yield clues of tubeworm success.</title>
        <authorList>
            <person name="Li Y."/>
            <person name="Liles M.R."/>
            <person name="Halanych K.M."/>
        </authorList>
    </citation>
    <scope>NUCLEOTIDE SEQUENCE [LARGE SCALE GENOMIC DNA]</scope>
    <source>
        <strain evidence="3">A1464</strain>
    </source>
</reference>
<proteinExistence type="predicted"/>
<protein>
    <recommendedName>
        <fullName evidence="2">GGDEF domain-containing protein</fullName>
    </recommendedName>
</protein>
<dbReference type="SUPFAM" id="SSF55781">
    <property type="entry name" value="GAF domain-like"/>
    <property type="match status" value="1"/>
</dbReference>
<comment type="caution">
    <text evidence="3">The sequence shown here is derived from an EMBL/GenBank/DDBJ whole genome shotgun (WGS) entry which is preliminary data.</text>
</comment>
<dbReference type="Pfam" id="PF00990">
    <property type="entry name" value="GGDEF"/>
    <property type="match status" value="1"/>
</dbReference>
<keyword evidence="4" id="KW-1185">Reference proteome</keyword>
<comment type="cofactor">
    <cofactor evidence="1">
        <name>Mg(2+)</name>
        <dbReference type="ChEBI" id="CHEBI:18420"/>
    </cofactor>
</comment>
<organism evidence="3 4">
    <name type="scientific">endosymbiont of Galathealinum brachiosum</name>
    <dbReference type="NCBI Taxonomy" id="2200906"/>
    <lineage>
        <taxon>Bacteria</taxon>
        <taxon>Pseudomonadati</taxon>
        <taxon>Pseudomonadota</taxon>
        <taxon>Gammaproteobacteria</taxon>
        <taxon>sulfur-oxidizing symbionts</taxon>
    </lineage>
</organism>
<dbReference type="Proteomes" id="UP000254266">
    <property type="component" value="Unassembled WGS sequence"/>
</dbReference>
<dbReference type="PANTHER" id="PTHR46663:SF2">
    <property type="entry name" value="GGDEF DOMAIN-CONTAINING PROTEIN"/>
    <property type="match status" value="1"/>
</dbReference>
<dbReference type="AlphaFoldDB" id="A0A370D6T4"/>
<dbReference type="EMBL" id="QFXC01000014">
    <property type="protein sequence ID" value="RDH80728.1"/>
    <property type="molecule type" value="Genomic_DNA"/>
</dbReference>
<dbReference type="InterPro" id="IPR052163">
    <property type="entry name" value="DGC-Regulatory_Protein"/>
</dbReference>
<dbReference type="SMART" id="SM00267">
    <property type="entry name" value="GGDEF"/>
    <property type="match status" value="1"/>
</dbReference>
<dbReference type="PROSITE" id="PS50887">
    <property type="entry name" value="GGDEF"/>
    <property type="match status" value="1"/>
</dbReference>
<dbReference type="PANTHER" id="PTHR46663">
    <property type="entry name" value="DIGUANYLATE CYCLASE DGCT-RELATED"/>
    <property type="match status" value="1"/>
</dbReference>
<evidence type="ECO:0000313" key="4">
    <source>
        <dbReference type="Proteomes" id="UP000254266"/>
    </source>
</evidence>
<sequence length="347" mass="39665">MKNTPPVTLDEHEQFMSKLRSVIDLTTSTVGDEYFIHLSEELSKAFDVEYVAISESVDNFKRIRTIAYWCKDELVPNVEYESKNTPCGKLRKNEITFYPSKLKSSFPLDPYIDELKAESYLGMPFYDSDGSALGIICLLGTKAMDKSIYNEYLLKIITARVSAEFIRRRAEQQLTYMATHDALTNIPNKMLFRDRLNTAISRAERNKSKFGLLFIDLNNFKILNDNFGHDTGDNFLIAISKKLKSCCRESDTLCRFGGDEFVIIIEAITDADNIDKLTKSLHQKVVNEDYLINDNLFQADLSIGAAIYPEHGINSDMLLQHADEAMYKAKKSHIPYKIYTEAHSLTH</sequence>
<evidence type="ECO:0000259" key="2">
    <source>
        <dbReference type="PROSITE" id="PS50887"/>
    </source>
</evidence>
<evidence type="ECO:0000256" key="1">
    <source>
        <dbReference type="ARBA" id="ARBA00001946"/>
    </source>
</evidence>
<dbReference type="GO" id="GO:0003824">
    <property type="term" value="F:catalytic activity"/>
    <property type="evidence" value="ECO:0007669"/>
    <property type="project" value="UniProtKB-ARBA"/>
</dbReference>
<dbReference type="InterPro" id="IPR029787">
    <property type="entry name" value="Nucleotide_cyclase"/>
</dbReference>
<dbReference type="Gene3D" id="3.30.70.270">
    <property type="match status" value="1"/>
</dbReference>
<dbReference type="SUPFAM" id="SSF55073">
    <property type="entry name" value="Nucleotide cyclase"/>
    <property type="match status" value="1"/>
</dbReference>
<dbReference type="CDD" id="cd01949">
    <property type="entry name" value="GGDEF"/>
    <property type="match status" value="1"/>
</dbReference>
<dbReference type="InterPro" id="IPR000160">
    <property type="entry name" value="GGDEF_dom"/>
</dbReference>
<dbReference type="FunFam" id="3.30.70.270:FF:000001">
    <property type="entry name" value="Diguanylate cyclase domain protein"/>
    <property type="match status" value="1"/>
</dbReference>
<dbReference type="InterPro" id="IPR043128">
    <property type="entry name" value="Rev_trsase/Diguanyl_cyclase"/>
</dbReference>
<dbReference type="NCBIfam" id="TIGR00254">
    <property type="entry name" value="GGDEF"/>
    <property type="match status" value="1"/>
</dbReference>
<evidence type="ECO:0000313" key="3">
    <source>
        <dbReference type="EMBL" id="RDH80728.1"/>
    </source>
</evidence>